<sequence>MQNLGDKFVLAIASVGVSLATIAASPVQAATVTYNFELNVIDGLYAKEKGKGSFSYDDSTLTGNGLESLGVDEGLAVQLNFLGIDYTEADDVNDNDDPTDVEPLVNFADGNLSGLDLSLLKSAEGPLILIRDRTFDIPNYSGRETLGYGSVSYSKPVPEPSSILGVSALGMAWLLSRQKKLPGSKK</sequence>
<dbReference type="NCBIfam" id="TIGR02595">
    <property type="entry name" value="PEP_CTERM"/>
    <property type="match status" value="1"/>
</dbReference>
<keyword evidence="1" id="KW-0732">Signal</keyword>
<protein>
    <recommendedName>
        <fullName evidence="4">PEP-CTERM protein-sorting domain-containing protein</fullName>
    </recommendedName>
</protein>
<keyword evidence="3" id="KW-1185">Reference proteome</keyword>
<evidence type="ECO:0000313" key="3">
    <source>
        <dbReference type="Proteomes" id="UP000032452"/>
    </source>
</evidence>
<dbReference type="InterPro" id="IPR013424">
    <property type="entry name" value="Ice-binding_C"/>
</dbReference>
<dbReference type="PATRIC" id="fig|1618023.3.peg.4901"/>
<dbReference type="EMBL" id="JYON01000014">
    <property type="protein sequence ID" value="KJH71170.1"/>
    <property type="molecule type" value="Genomic_DNA"/>
</dbReference>
<evidence type="ECO:0000256" key="1">
    <source>
        <dbReference type="SAM" id="SignalP"/>
    </source>
</evidence>
<gene>
    <name evidence="2" type="ORF">UH38_14275</name>
</gene>
<comment type="caution">
    <text evidence="2">The sequence shown here is derived from an EMBL/GenBank/DDBJ whole genome shotgun (WGS) entry which is preliminary data.</text>
</comment>
<feature type="chain" id="PRO_5002337431" description="PEP-CTERM protein-sorting domain-containing protein" evidence="1">
    <location>
        <begin position="30"/>
        <end position="186"/>
    </location>
</feature>
<dbReference type="AlphaFoldDB" id="A0A0D8ZR32"/>
<name>A0A0D8ZR32_9CYAN</name>
<feature type="signal peptide" evidence="1">
    <location>
        <begin position="1"/>
        <end position="29"/>
    </location>
</feature>
<dbReference type="STRING" id="1618023.UH38_14275"/>
<evidence type="ECO:0000313" key="2">
    <source>
        <dbReference type="EMBL" id="KJH71170.1"/>
    </source>
</evidence>
<dbReference type="RefSeq" id="WP_045055336.1">
    <property type="nucleotide sequence ID" value="NZ_CAWMDP010000057.1"/>
</dbReference>
<reference evidence="2 3" key="1">
    <citation type="submission" date="2015-02" db="EMBL/GenBank/DDBJ databases">
        <title>Draft genome of a novel marine cyanobacterium (Chroococcales) isolated from South Atlantic Ocean.</title>
        <authorList>
            <person name="Rigonato J."/>
            <person name="Alvarenga D.O."/>
            <person name="Branco L.H."/>
            <person name="Varani A.M."/>
            <person name="Brandini F.P."/>
            <person name="Fiore M.F."/>
        </authorList>
    </citation>
    <scope>NUCLEOTIDE SEQUENCE [LARGE SCALE GENOMIC DNA]</scope>
    <source>
        <strain evidence="2 3">CENA595</strain>
    </source>
</reference>
<dbReference type="OrthoDB" id="467621at2"/>
<organism evidence="2 3">
    <name type="scientific">Aliterella atlantica CENA595</name>
    <dbReference type="NCBI Taxonomy" id="1618023"/>
    <lineage>
        <taxon>Bacteria</taxon>
        <taxon>Bacillati</taxon>
        <taxon>Cyanobacteriota</taxon>
        <taxon>Cyanophyceae</taxon>
        <taxon>Chroococcidiopsidales</taxon>
        <taxon>Aliterellaceae</taxon>
        <taxon>Aliterella</taxon>
    </lineage>
</organism>
<proteinExistence type="predicted"/>
<dbReference type="Proteomes" id="UP000032452">
    <property type="component" value="Unassembled WGS sequence"/>
</dbReference>
<evidence type="ECO:0008006" key="4">
    <source>
        <dbReference type="Google" id="ProtNLM"/>
    </source>
</evidence>
<accession>A0A0D8ZR32</accession>